<proteinExistence type="predicted"/>
<dbReference type="EMBL" id="CP002044">
    <property type="protein sequence ID" value="ADH65395.1"/>
    <property type="molecule type" value="Genomic_DNA"/>
</dbReference>
<name>D7BJN9_ALLS1</name>
<evidence type="ECO:0000256" key="1">
    <source>
        <dbReference type="SAM" id="SignalP"/>
    </source>
</evidence>
<reference evidence="2 3" key="1">
    <citation type="journal article" date="2010" name="Stand. Genomic Sci.">
        <title>Complete genome sequence of Meiothermus silvanus type strain (VI-R2).</title>
        <authorList>
            <person name="Sikorski J."/>
            <person name="Tindall B.J."/>
            <person name="Lowry S."/>
            <person name="Lucas S."/>
            <person name="Nolan M."/>
            <person name="Copeland A."/>
            <person name="Glavina Del Rio T."/>
            <person name="Tice H."/>
            <person name="Cheng J.F."/>
            <person name="Han C."/>
            <person name="Pitluck S."/>
            <person name="Liolios K."/>
            <person name="Ivanova N."/>
            <person name="Mavromatis K."/>
            <person name="Mikhailova N."/>
            <person name="Pati A."/>
            <person name="Goodwin L."/>
            <person name="Chen A."/>
            <person name="Palaniappan K."/>
            <person name="Land M."/>
            <person name="Hauser L."/>
            <person name="Chang Y.J."/>
            <person name="Jeffries C.D."/>
            <person name="Rohde M."/>
            <person name="Goker M."/>
            <person name="Woyke T."/>
            <person name="Bristow J."/>
            <person name="Eisen J.A."/>
            <person name="Markowitz V."/>
            <person name="Hugenholtz P."/>
            <person name="Kyrpides N.C."/>
            <person name="Klenk H.P."/>
            <person name="Lapidus A."/>
        </authorList>
    </citation>
    <scope>NUCLEOTIDE SEQUENCE [LARGE SCALE GENOMIC DNA]</scope>
    <source>
        <strain evidence="3">ATCC 700542 / DSM 9946 / VI-R2</strain>
        <plasmid evidence="3">Plasmid pMESIL02</plasmid>
    </source>
</reference>
<evidence type="ECO:0000313" key="3">
    <source>
        <dbReference type="Proteomes" id="UP000001916"/>
    </source>
</evidence>
<dbReference type="AlphaFoldDB" id="D7BJN9"/>
<sequence>MRALYVALFFALAPALGQGVQSTDDFMRFYSLVRQALCTLKITCALPADLVLPVGYDNYRPSVEKAQQILLMVPPERITRVYALLAGRYQGDKRGWPNLKILVDQSRRKDLAGWERKELQGYVTVVSGSSDGDDALSALVGSGLWLAYFQGNGVDKMYIVFGNDLWLEPQGPLVNQIKPLALMAIDLIEAASKREKEVK</sequence>
<dbReference type="KEGG" id="msv:Mesil_3605"/>
<feature type="signal peptide" evidence="1">
    <location>
        <begin position="1"/>
        <end position="17"/>
    </location>
</feature>
<geneLocation type="plasmid" evidence="2 3">
    <name>pMESIL02</name>
</geneLocation>
<dbReference type="Proteomes" id="UP000001916">
    <property type="component" value="Plasmid pMESIL02"/>
</dbReference>
<keyword evidence="1" id="KW-0732">Signal</keyword>
<evidence type="ECO:0000313" key="2">
    <source>
        <dbReference type="EMBL" id="ADH65395.1"/>
    </source>
</evidence>
<keyword evidence="2" id="KW-0614">Plasmid</keyword>
<organism evidence="2 3">
    <name type="scientific">Allomeiothermus silvanus (strain ATCC 700542 / DSM 9946 / NBRC 106475 / NCIMB 13440 / VI-R2)</name>
    <name type="common">Thermus silvanus</name>
    <dbReference type="NCBI Taxonomy" id="526227"/>
    <lineage>
        <taxon>Bacteria</taxon>
        <taxon>Thermotogati</taxon>
        <taxon>Deinococcota</taxon>
        <taxon>Deinococci</taxon>
        <taxon>Thermales</taxon>
        <taxon>Thermaceae</taxon>
        <taxon>Allomeiothermus</taxon>
    </lineage>
</organism>
<protein>
    <submittedName>
        <fullName evidence="2">Uncharacterized protein</fullName>
    </submittedName>
</protein>
<feature type="chain" id="PRO_5003093360" evidence="1">
    <location>
        <begin position="18"/>
        <end position="199"/>
    </location>
</feature>
<dbReference type="RefSeq" id="WP_013159869.1">
    <property type="nucleotide sequence ID" value="NC_014214.1"/>
</dbReference>
<gene>
    <name evidence="2" type="ORF">Mesil_3605</name>
</gene>
<dbReference type="HOGENOM" id="CLU_1388792_0_0_0"/>
<keyword evidence="3" id="KW-1185">Reference proteome</keyword>
<dbReference type="OrthoDB" id="34435at2"/>
<accession>D7BJN9</accession>